<keyword evidence="3" id="KW-0964">Secreted</keyword>
<protein>
    <recommendedName>
        <fullName evidence="11">TGF-beta family profile domain-containing protein</fullName>
    </recommendedName>
</protein>
<feature type="region of interest" description="Disordered" evidence="9">
    <location>
        <begin position="235"/>
        <end position="257"/>
    </location>
</feature>
<evidence type="ECO:0000256" key="1">
    <source>
        <dbReference type="ARBA" id="ARBA00004613"/>
    </source>
</evidence>
<proteinExistence type="inferred from homology"/>
<feature type="domain" description="TGF-beta family profile" evidence="11">
    <location>
        <begin position="240"/>
        <end position="364"/>
    </location>
</feature>
<dbReference type="Pfam" id="PF00019">
    <property type="entry name" value="TGF_beta"/>
    <property type="match status" value="1"/>
</dbReference>
<evidence type="ECO:0000256" key="10">
    <source>
        <dbReference type="SAM" id="SignalP"/>
    </source>
</evidence>
<evidence type="ECO:0000313" key="12">
    <source>
        <dbReference type="EMBL" id="PAV60658.1"/>
    </source>
</evidence>
<feature type="chain" id="PRO_5012629711" description="TGF-beta family profile domain-containing protein" evidence="10">
    <location>
        <begin position="22"/>
        <end position="364"/>
    </location>
</feature>
<evidence type="ECO:0000313" key="13">
    <source>
        <dbReference type="Proteomes" id="UP000218231"/>
    </source>
</evidence>
<dbReference type="Gene3D" id="2.60.120.970">
    <property type="match status" value="1"/>
</dbReference>
<dbReference type="CDD" id="cd13761">
    <property type="entry name" value="TGF_beta_BMP5_like"/>
    <property type="match status" value="1"/>
</dbReference>
<dbReference type="GO" id="GO:0005125">
    <property type="term" value="F:cytokine activity"/>
    <property type="evidence" value="ECO:0007669"/>
    <property type="project" value="TreeGrafter"/>
</dbReference>
<dbReference type="GO" id="GO:0005615">
    <property type="term" value="C:extracellular space"/>
    <property type="evidence" value="ECO:0007669"/>
    <property type="project" value="TreeGrafter"/>
</dbReference>
<comment type="subcellular location">
    <subcellularLocation>
        <location evidence="1">Secreted</location>
    </subcellularLocation>
</comment>
<dbReference type="EMBL" id="LIAE01010455">
    <property type="protein sequence ID" value="PAV60658.1"/>
    <property type="molecule type" value="Genomic_DNA"/>
</dbReference>
<comment type="caution">
    <text evidence="12">The sequence shown here is derived from an EMBL/GenBank/DDBJ whole genome shotgun (WGS) entry which is preliminary data.</text>
</comment>
<keyword evidence="6" id="KW-1015">Disulfide bond</keyword>
<dbReference type="PANTHER" id="PTHR11848">
    <property type="entry name" value="TGF-BETA FAMILY"/>
    <property type="match status" value="1"/>
</dbReference>
<dbReference type="PRINTS" id="PR00669">
    <property type="entry name" value="INHIBINA"/>
</dbReference>
<dbReference type="SUPFAM" id="SSF57501">
    <property type="entry name" value="Cystine-knot cytokines"/>
    <property type="match status" value="1"/>
</dbReference>
<evidence type="ECO:0000256" key="8">
    <source>
        <dbReference type="RuleBase" id="RU000354"/>
    </source>
</evidence>
<dbReference type="SMART" id="SM00204">
    <property type="entry name" value="TGFB"/>
    <property type="match status" value="1"/>
</dbReference>
<dbReference type="Gene3D" id="2.10.90.10">
    <property type="entry name" value="Cystine-knot cytokines"/>
    <property type="match status" value="1"/>
</dbReference>
<evidence type="ECO:0000259" key="11">
    <source>
        <dbReference type="PROSITE" id="PS51362"/>
    </source>
</evidence>
<dbReference type="InterPro" id="IPR015615">
    <property type="entry name" value="TGF-beta-rel"/>
</dbReference>
<dbReference type="PROSITE" id="PS51362">
    <property type="entry name" value="TGF_BETA_2"/>
    <property type="match status" value="1"/>
</dbReference>
<dbReference type="PANTHER" id="PTHR11848:SF119">
    <property type="entry name" value="TGF-BETA FAMILY PROFILE DOMAIN-CONTAINING PROTEIN"/>
    <property type="match status" value="1"/>
</dbReference>
<evidence type="ECO:0000256" key="9">
    <source>
        <dbReference type="SAM" id="MobiDB-lite"/>
    </source>
</evidence>
<dbReference type="FunFam" id="2.10.90.10:FF:000001">
    <property type="entry name" value="Bone morphogenetic protein 4"/>
    <property type="match status" value="1"/>
</dbReference>
<keyword evidence="5 8" id="KW-0339">Growth factor</keyword>
<dbReference type="PROSITE" id="PS00250">
    <property type="entry name" value="TGF_BETA_1"/>
    <property type="match status" value="1"/>
</dbReference>
<dbReference type="InterPro" id="IPR017948">
    <property type="entry name" value="TGFb_CS"/>
</dbReference>
<name>A0A2A2JFV3_9BILA</name>
<dbReference type="STRING" id="2018661.A0A2A2JFV3"/>
<evidence type="ECO:0000256" key="3">
    <source>
        <dbReference type="ARBA" id="ARBA00022525"/>
    </source>
</evidence>
<gene>
    <name evidence="12" type="ORF">WR25_14416</name>
</gene>
<evidence type="ECO:0000256" key="2">
    <source>
        <dbReference type="ARBA" id="ARBA00006656"/>
    </source>
</evidence>
<evidence type="ECO:0000256" key="5">
    <source>
        <dbReference type="ARBA" id="ARBA00023030"/>
    </source>
</evidence>
<keyword evidence="13" id="KW-1185">Reference proteome</keyword>
<evidence type="ECO:0000256" key="6">
    <source>
        <dbReference type="ARBA" id="ARBA00023157"/>
    </source>
</evidence>
<evidence type="ECO:0000256" key="4">
    <source>
        <dbReference type="ARBA" id="ARBA00022729"/>
    </source>
</evidence>
<dbReference type="OrthoDB" id="5987191at2759"/>
<dbReference type="Proteomes" id="UP000218231">
    <property type="component" value="Unassembled WGS sequence"/>
</dbReference>
<keyword evidence="4 10" id="KW-0732">Signal</keyword>
<organism evidence="12 13">
    <name type="scientific">Diploscapter pachys</name>
    <dbReference type="NCBI Taxonomy" id="2018661"/>
    <lineage>
        <taxon>Eukaryota</taxon>
        <taxon>Metazoa</taxon>
        <taxon>Ecdysozoa</taxon>
        <taxon>Nematoda</taxon>
        <taxon>Chromadorea</taxon>
        <taxon>Rhabditida</taxon>
        <taxon>Rhabditina</taxon>
        <taxon>Rhabditomorpha</taxon>
        <taxon>Rhabditoidea</taxon>
        <taxon>Rhabditidae</taxon>
        <taxon>Diploscapter</taxon>
    </lineage>
</organism>
<dbReference type="InterPro" id="IPR001839">
    <property type="entry name" value="TGF-b_C"/>
</dbReference>
<dbReference type="AlphaFoldDB" id="A0A2A2JFV3"/>
<reference evidence="12 13" key="1">
    <citation type="journal article" date="2017" name="Curr. Biol.">
        <title>Genome architecture and evolution of a unichromosomal asexual nematode.</title>
        <authorList>
            <person name="Fradin H."/>
            <person name="Zegar C."/>
            <person name="Gutwein M."/>
            <person name="Lucas J."/>
            <person name="Kovtun M."/>
            <person name="Corcoran D."/>
            <person name="Baugh L.R."/>
            <person name="Kiontke K."/>
            <person name="Gunsalus K."/>
            <person name="Fitch D.H."/>
            <person name="Piano F."/>
        </authorList>
    </citation>
    <scope>NUCLEOTIDE SEQUENCE [LARGE SCALE GENOMIC DNA]</scope>
    <source>
        <strain evidence="12">PF1309</strain>
    </source>
</reference>
<evidence type="ECO:0000256" key="7">
    <source>
        <dbReference type="ARBA" id="ARBA00023180"/>
    </source>
</evidence>
<comment type="similarity">
    <text evidence="2 8">Belongs to the TGF-beta family.</text>
</comment>
<dbReference type="GO" id="GO:0008083">
    <property type="term" value="F:growth factor activity"/>
    <property type="evidence" value="ECO:0007669"/>
    <property type="project" value="UniProtKB-KW"/>
</dbReference>
<keyword evidence="7" id="KW-0325">Glycoprotein</keyword>
<dbReference type="InterPro" id="IPR029034">
    <property type="entry name" value="Cystine-knot_cytokine"/>
</dbReference>
<sequence length="364" mass="40980">MQLVLTLLICYLLIAINEGKGVYFIEDKNGQTFAEQISSDPNTAEQITSPIMELLHLNFDAKPTEKASRKKRSERASNYMSSLYEQIEQDSDTLDADFWYQADRIVSSTPYNVKYISNTAELTFSLDDFVSDKEILLGAQLIVYAQTSQLIRVKLVGASESPELASSLFGSTATLTSQNPASFNVTELLSGWIKRFAQPTLGIKFETIDQPLSSLSLDSFIVAAFRDKNSVPLPRHQRRRVKRQVEPTKQDPFTQAMHPNTECHKQGLYVDFAALKWKEWVIAPEGYAAYFCTGACSFPPHDKMNATSHAIVQTLIHTVRPNQTEAAKCAPRELGSMKILFTDNNRNVVMKRYKDMIVLNCGCH</sequence>
<feature type="signal peptide" evidence="10">
    <location>
        <begin position="1"/>
        <end position="21"/>
    </location>
</feature>
<accession>A0A2A2JFV3</accession>